<gene>
    <name evidence="2" type="ORF">TrRE_jg12855</name>
</gene>
<accession>A0A9W7FA11</accession>
<evidence type="ECO:0000313" key="3">
    <source>
        <dbReference type="Proteomes" id="UP001165082"/>
    </source>
</evidence>
<comment type="caution">
    <text evidence="2">The sequence shown here is derived from an EMBL/GenBank/DDBJ whole genome shotgun (WGS) entry which is preliminary data.</text>
</comment>
<keyword evidence="3" id="KW-1185">Reference proteome</keyword>
<proteinExistence type="predicted"/>
<evidence type="ECO:0000256" key="1">
    <source>
        <dbReference type="SAM" id="MobiDB-lite"/>
    </source>
</evidence>
<dbReference type="Proteomes" id="UP001165082">
    <property type="component" value="Unassembled WGS sequence"/>
</dbReference>
<name>A0A9W7FA11_9STRA</name>
<feature type="region of interest" description="Disordered" evidence="1">
    <location>
        <begin position="13"/>
        <end position="34"/>
    </location>
</feature>
<reference evidence="2" key="1">
    <citation type="submission" date="2022-07" db="EMBL/GenBank/DDBJ databases">
        <title>Genome analysis of Parmales, a sister group of diatoms, reveals the evolutionary specialization of diatoms from phago-mixotrophs to photoautotrophs.</title>
        <authorList>
            <person name="Ban H."/>
            <person name="Sato S."/>
            <person name="Yoshikawa S."/>
            <person name="Kazumasa Y."/>
            <person name="Nakamura Y."/>
            <person name="Ichinomiya M."/>
            <person name="Saitoh K."/>
            <person name="Sato N."/>
            <person name="Blanc-Mathieu R."/>
            <person name="Endo H."/>
            <person name="Kuwata A."/>
            <person name="Ogata H."/>
        </authorList>
    </citation>
    <scope>NUCLEOTIDE SEQUENCE</scope>
</reference>
<protein>
    <submittedName>
        <fullName evidence="2">Uncharacterized protein</fullName>
    </submittedName>
</protein>
<evidence type="ECO:0000313" key="2">
    <source>
        <dbReference type="EMBL" id="GMI08291.1"/>
    </source>
</evidence>
<dbReference type="AlphaFoldDB" id="A0A9W7FA11"/>
<dbReference type="EMBL" id="BRXZ01000257">
    <property type="protein sequence ID" value="GMI08291.1"/>
    <property type="molecule type" value="Genomic_DNA"/>
</dbReference>
<dbReference type="OrthoDB" id="195966at2759"/>
<organism evidence="2 3">
    <name type="scientific">Triparma retinervis</name>
    <dbReference type="NCBI Taxonomy" id="2557542"/>
    <lineage>
        <taxon>Eukaryota</taxon>
        <taxon>Sar</taxon>
        <taxon>Stramenopiles</taxon>
        <taxon>Ochrophyta</taxon>
        <taxon>Bolidophyceae</taxon>
        <taxon>Parmales</taxon>
        <taxon>Triparmaceae</taxon>
        <taxon>Triparma</taxon>
    </lineage>
</organism>
<feature type="region of interest" description="Disordered" evidence="1">
    <location>
        <begin position="455"/>
        <end position="480"/>
    </location>
</feature>
<feature type="compositionally biased region" description="Low complexity" evidence="1">
    <location>
        <begin position="456"/>
        <end position="471"/>
    </location>
</feature>
<sequence>MYDESDLNVKNFYGGGASTNKRDTMANGDPSMGRGRRLAINVSVAKMKKGANKAALFRKRKAPLRLNPMQSIVSTNQQAPDVEGVSASSDVEKQLLAIAKAKKNMKIRRSSMAAVRSQVKTPAVLNFMRGLGEIDEGGLRVYKSEVNEHELEDLSSDPIYKNQKGNVANSIIDSWVKSFDIEKNSYESVALFAEVRLKEALASTNDTITFGGEGFGESVSWEVVDGVRTKVFQDNREEDAPPPAPSHLRIAMCSDLLRKVSGMFGRYESVIKTLTDEMMRCIYSDYDSVISGAEYINARTFYHCTPYFEQLKNCEIRRDELMEELSAYNDGIDLRKAITKCSVGVRTMFNDARRAIRDIIFRVWKNYVSQRRKKMNKMRQRVLLEPPFKMWKSRHQRFIEHGYFYDSGSDVDSDDEELRKEEEEYDNFEPMNMRSHFANEVDGSSYQKLLERMKNNPSPTLSVSSTSSEESPAPPRANPLTRMRAASKTVIVRRRASSMLNRLSGHHKLLKIIKEEPDETGRMVKHCERRRCHVNLVDMACQTDFDQEVKVVEKAIPAPSEEKKLKQSSLGSILGGGKKEKPLSLDNGLQLIPSLYEQYLIMLANPGPDTVGKHLNFINFTKEALVRKFGIKKIAMKQFRALAALISSKKGLEHPRIRVFATLYGLSTHANEEGTGYSPEYVDFFFHHILPNVFNGGAKQVNAILGAKGHSDIDLEKFLKRMEEIFPNFLKKDGFKYMVLEDKIEKKMSRKTKGIEMVDADDVIECLINHWEQELILGNPMLSWDIMRLVKNFQQRVKAILREKKTEHEAEHKLEEKWGAKYPGDGFPEDGEGLKAWMLGEAAVDFADGVGGEQLKEVYDKLIAYKEKKKKVAKRGRNNEVDVKTTALTIPQFFAVTIWRMKLLRPQVKEKGDEVDVG</sequence>